<keyword evidence="2" id="KW-0597">Phosphoprotein</keyword>
<dbReference type="GO" id="GO:0007165">
    <property type="term" value="P:signal transduction"/>
    <property type="evidence" value="ECO:0007669"/>
    <property type="project" value="UniProtKB-ARBA"/>
</dbReference>
<dbReference type="PANTHER" id="PTHR10194">
    <property type="entry name" value="RAS GTPASE-ACTIVATING PROTEINS"/>
    <property type="match status" value="1"/>
</dbReference>
<gene>
    <name evidence="4" type="ORF">UV8b_05031</name>
</gene>
<evidence type="ECO:0000256" key="2">
    <source>
        <dbReference type="ARBA" id="ARBA00022553"/>
    </source>
</evidence>
<dbReference type="SMART" id="SM00323">
    <property type="entry name" value="RasGAP"/>
    <property type="match status" value="1"/>
</dbReference>
<dbReference type="SUPFAM" id="SSF48350">
    <property type="entry name" value="GTPase activation domain, GAP"/>
    <property type="match status" value="1"/>
</dbReference>
<dbReference type="InterPro" id="IPR023152">
    <property type="entry name" value="RasGAP_CS"/>
</dbReference>
<feature type="domain" description="Ras-GAP" evidence="3">
    <location>
        <begin position="1173"/>
        <end position="1366"/>
    </location>
</feature>
<dbReference type="CDD" id="cd05392">
    <property type="entry name" value="RasGAP_Neurofibromin_like"/>
    <property type="match status" value="1"/>
</dbReference>
<dbReference type="InterPro" id="IPR016024">
    <property type="entry name" value="ARM-type_fold"/>
</dbReference>
<organism evidence="4 5">
    <name type="scientific">Ustilaginoidea virens</name>
    <name type="common">Rice false smut fungus</name>
    <name type="synonym">Villosiclava virens</name>
    <dbReference type="NCBI Taxonomy" id="1159556"/>
    <lineage>
        <taxon>Eukaryota</taxon>
        <taxon>Fungi</taxon>
        <taxon>Dikarya</taxon>
        <taxon>Ascomycota</taxon>
        <taxon>Pezizomycotina</taxon>
        <taxon>Sordariomycetes</taxon>
        <taxon>Hypocreomycetidae</taxon>
        <taxon>Hypocreales</taxon>
        <taxon>Clavicipitaceae</taxon>
        <taxon>Ustilaginoidea</taxon>
    </lineage>
</organism>
<dbReference type="Proteomes" id="UP000027002">
    <property type="component" value="Chromosome 4"/>
</dbReference>
<dbReference type="InterPro" id="IPR008936">
    <property type="entry name" value="Rho_GTPase_activation_prot"/>
</dbReference>
<dbReference type="InterPro" id="IPR039360">
    <property type="entry name" value="Ras_GTPase"/>
</dbReference>
<keyword evidence="5" id="KW-1185">Reference proteome</keyword>
<name>A0A8E5HSY0_USTVR</name>
<dbReference type="PROSITE" id="PS00509">
    <property type="entry name" value="RAS_GTPASE_ACTIV_1"/>
    <property type="match status" value="1"/>
</dbReference>
<protein>
    <recommendedName>
        <fullName evidence="3">Ras-GAP domain-containing protein</fullName>
    </recommendedName>
</protein>
<dbReference type="InterPro" id="IPR001936">
    <property type="entry name" value="RasGAP_dom"/>
</dbReference>
<dbReference type="InterPro" id="IPR036865">
    <property type="entry name" value="CRAL-TRIO_dom_sf"/>
</dbReference>
<proteinExistence type="predicted"/>
<dbReference type="InterPro" id="IPR011993">
    <property type="entry name" value="PH-like_dom_sf"/>
</dbReference>
<dbReference type="EMBL" id="CP072756">
    <property type="protein sequence ID" value="QUC20790.1"/>
    <property type="molecule type" value="Genomic_DNA"/>
</dbReference>
<accession>A0A8E5HSY0</accession>
<evidence type="ECO:0000256" key="1">
    <source>
        <dbReference type="ARBA" id="ARBA00022468"/>
    </source>
</evidence>
<evidence type="ECO:0000259" key="3">
    <source>
        <dbReference type="PROSITE" id="PS50018"/>
    </source>
</evidence>
<dbReference type="Pfam" id="PF21877">
    <property type="entry name" value="PH_NF1"/>
    <property type="match status" value="1"/>
</dbReference>
<evidence type="ECO:0000313" key="5">
    <source>
        <dbReference type="Proteomes" id="UP000027002"/>
    </source>
</evidence>
<dbReference type="InterPro" id="IPR054071">
    <property type="entry name" value="PH_NF1"/>
</dbReference>
<dbReference type="SUPFAM" id="SSF48371">
    <property type="entry name" value="ARM repeat"/>
    <property type="match status" value="1"/>
</dbReference>
<dbReference type="GeneID" id="66065809"/>
<reference evidence="4" key="1">
    <citation type="submission" date="2020-03" db="EMBL/GenBank/DDBJ databases">
        <title>A mixture of massive structural variations and highly conserved coding sequences in Ustilaginoidea virens genome.</title>
        <authorList>
            <person name="Zhang K."/>
            <person name="Zhao Z."/>
            <person name="Zhang Z."/>
            <person name="Li Y."/>
            <person name="Hsiang T."/>
            <person name="Sun W."/>
        </authorList>
    </citation>
    <scope>NUCLEOTIDE SEQUENCE</scope>
    <source>
        <strain evidence="4">UV-8b</strain>
    </source>
</reference>
<sequence length="2528" mass="282539">MSGDAVLVGCLVERILSRLPCRTGSLERAFEEDEILQITKATLLDLSTNIISVVIDSLLGVLEGLSRPYNCVASHPPHVLISEQYVLSLAAASCTANWRTVCTGDSGRSELLLPDKLDQALVNRWFDIFQQLLEPMPDDFVLPAQTLITQLSGRNFYVPRPVAKKNRNPSSDADCLEKCLVEFDSHIKVLVEFISASSWSSAFEYVRKTIYTIRAASFSEDAEAQTQDIEITGLVTLRLLSFFWIDSTKLGHLIQEIRSSYMHFPRSYQNTMAVVLPLLVFRWIDRHPHEFIRLHSHHKRLDGGGDTLFDMTQTGIDSGRRRADLYPMQIALLLLLPDVFEVASNLREVKSSSLIKKVLFLDNLRKLLRNANERAAYCLVSLVCAARHFIGESDSAVVSYAVDVQDEIRESVFSLSHAGNAIPSFDQDIITGAFIGLFHLDPIDSVRTLVKTCISPTAPESFKIAVIQACSYFAEQAQDGNKFSVLFDNALPFIQSELTSECTKSRKLSGDPIPLNSRKILEILRFLDVYPGPFIHELASQTSSTAFLISFLFFVLSWDLPVRSFATNVARKLLARDGGLVQAISDNHRHDFPADLRKTLWDQSSSIILDLCAHVESNTSMRSISQLREFLSTRSILLKSISSLSKIPNDVTNVSEAATKLETTLLLSLCSPDISICQAATLCIGIVVDEGAQVERYSGSANLLSSTFPNNLVYLELASPAFHFTGLVAFQKRMRGLLRQLRLPTRGVLNAWELAFDRWIHLSRDVSMASAEEVDDRVLSSWRNLSGFLASLGGICTYAQASRLDEAIGDLPWIDKLNGNGHEEPLLSQFLKLAIRLLGCENIKVRETMREVLSIEISPTLYAALFKALESELDVLLAGLPSSVDNKQEKDTVFAGQAVSVLKSMVEKIESPSDLASVSSIHLGVLTLNFTKFLNGAPESGTTMRVKIKICHLCEAVTKRKEHLNLRDDIRIRNQLLEHIYGWIARPYAVNSDQTANTGIRQDELRRVQKDLDKACLKTLADLTFRLPLQAADCQTDAGMSEFKSQMFHTYFNSFLSLLSYETQEPKQQEYPYGAAGREESASNSDIVISILSNLLSANIDVGLKNSLNIGYHENVEIRAAFVQVLCNVLTQGTEFNSLTDSIVSDKYMELLNLLITDFSLPVSMSAICPASEVDELTICLLTIFEQRGLIFGLLEALIRHEIDRTDNETEILRRTCVATKMLSVYAKWKGATYLKTTLQKVVERLMHTSQDLDLELDPARVSAPEELQKNATQLQIVAKVFMEDICASTTNVPSPFRRICAIISKAVHPRFPNAKYTAVGAFIFLRFFCPAIVAPEAEGLISAPPTKELRRGLLLIAKVIQSLANNVLFGTKEPYMFPLNPFLVQNIHLITGFLREISVPPPQEDAAPNSDAFDFSSSVTLHRFLYDHWDYLRQTLIAQEKGEFLRISGESSRGILPFLEPLRILITNLGPPPLAISWNRPQISRNSPILYSRFQNFMLHNAFRSAESFTSRAVYGGGASKDGLSMVCMILRHIETESIDYDTLLYCYLKIASRLWHEPFGLFIDATCYNGRSEPSDEFFSKLDLLTTSELSHNFSRIYIYNMNNAFKRCFRRLLRNSTREETSIFHPNHVEYNLISSMQELQDYFHLGQLDLPKETIDVVKETRYVFQQVTRLSKSKGKVEVVIKVGSHFVQITTVKRQEVLAGFRLSSVINDIFRLGDVEEAINATQIGDESSFGLRADGGKIVMFFTSVNRADILQTIRGAKSKHGKDSRMPKPIERLVRPQDVPGTMLNLALTNLSSPYHVLRLASYNLLGALCRSFEFRISGRLLCNRGLAVPLDPTRFIVSISREVAQAEPQLTSDFLTEFFVSWESIPEEQKPLNLEYMAPWLLNLRTTILVTEADSDKGRDKVSSLVRKLIDIVVLDQNLIYALEQHIWPTISADELLLEVLVDELIKTALIYGNRPDILEILSSMVLGLGTVTLRGRIMCRLRKALNRSSLRPTRLLPDNSVWDEICVLLQFCLALSFDSRVQSQMYLPEIFHLVTMLANTGGHDVRLLVHKILINSIHTMCASFQLEDARSLRLRSILDVLSPPSSVAGDSASTCTALESSPALSTTENLAATLLDICSIAAPSVDVANAWRARWMSLVASSAFQNNPAIQPRAFTVMGYLAKEEVDDDLLYQVLVALRNSVHQFSKDGNSDMLVSITISLSKMMAKLSSASRYRHQLFWLAISLLRLVPPNLFNCTARFLEAILGNIGATGDIRGQKLVALLLDCRTQLEEAALPLDDAYGIHFGADTFHYAVCASLVRGLTDNVTKSMAVRVLSTFLEMTKSPDFGPDGQDHTNLVSPYLALLLARGIKNGDSLDSPQISPANPDSISYSLNCRGIQNIKTAEDKELVLISAVELVDFQYLDDKAQACSLHWLNYLAKARPNVFSIFCGALPTLLDGVLLHGQDPIALKAAHLLLRTLSPKHKYSREMSSKHSLTNMLNELGFDGLRILSSRPSIEDVKGERFRLTEKLIELVIM</sequence>
<evidence type="ECO:0000313" key="4">
    <source>
        <dbReference type="EMBL" id="QUC20790.1"/>
    </source>
</evidence>
<dbReference type="Pfam" id="PF00616">
    <property type="entry name" value="RasGAP"/>
    <property type="match status" value="1"/>
</dbReference>
<dbReference type="Gene3D" id="3.40.525.10">
    <property type="entry name" value="CRAL-TRIO lipid binding domain"/>
    <property type="match status" value="1"/>
</dbReference>
<keyword evidence="1" id="KW-0343">GTPase activation</keyword>
<dbReference type="RefSeq" id="XP_042998463.1">
    <property type="nucleotide sequence ID" value="XM_043142529.1"/>
</dbReference>
<dbReference type="PROSITE" id="PS50018">
    <property type="entry name" value="RAS_GTPASE_ACTIV_2"/>
    <property type="match status" value="1"/>
</dbReference>
<dbReference type="PANTHER" id="PTHR10194:SF142">
    <property type="entry name" value="NEUROFIBROMIN"/>
    <property type="match status" value="1"/>
</dbReference>
<dbReference type="GO" id="GO:0005096">
    <property type="term" value="F:GTPase activator activity"/>
    <property type="evidence" value="ECO:0007669"/>
    <property type="project" value="UniProtKB-KW"/>
</dbReference>
<dbReference type="Gene3D" id="2.30.29.30">
    <property type="entry name" value="Pleckstrin-homology domain (PH domain)/Phosphotyrosine-binding domain (PTB)"/>
    <property type="match status" value="1"/>
</dbReference>
<dbReference type="KEGG" id="uvi:66065809"/>
<dbReference type="Gene3D" id="1.10.506.10">
    <property type="entry name" value="GTPase Activation - p120gap, domain 1"/>
    <property type="match status" value="2"/>
</dbReference>
<dbReference type="OrthoDB" id="28245at2759"/>